<dbReference type="Pfam" id="PF13649">
    <property type="entry name" value="Methyltransf_25"/>
    <property type="match status" value="1"/>
</dbReference>
<protein>
    <submittedName>
        <fullName evidence="5">Class I SAM-dependent methyltransferase</fullName>
    </submittedName>
</protein>
<evidence type="ECO:0000259" key="4">
    <source>
        <dbReference type="Pfam" id="PF13649"/>
    </source>
</evidence>
<gene>
    <name evidence="5" type="ORF">BRM3_13445</name>
</gene>
<dbReference type="GO" id="GO:0008168">
    <property type="term" value="F:methyltransferase activity"/>
    <property type="evidence" value="ECO:0007669"/>
    <property type="project" value="UniProtKB-KW"/>
</dbReference>
<sequence>MNRHLVSEVDGLEPGTALDLGCADGADAIWLAAHGWEVTAVDVAAPALDRARDHAVRRGLADRIRWTRCDLAADFPSGAFDLVSAQFLHSPVALPGERERILRRSARAVAPGGHLLVVSHWRVPPWHPPMPDPGHPVNLTLQSPAENRAALRLADGDWEVVRDALVGVYLVGPDGRRGRREDHVLHVRRLEG</sequence>
<dbReference type="Gene3D" id="3.40.50.150">
    <property type="entry name" value="Vaccinia Virus protein VP39"/>
    <property type="match status" value="1"/>
</dbReference>
<dbReference type="InterPro" id="IPR041698">
    <property type="entry name" value="Methyltransf_25"/>
</dbReference>
<evidence type="ECO:0000313" key="6">
    <source>
        <dbReference type="Proteomes" id="UP001164305"/>
    </source>
</evidence>
<keyword evidence="3" id="KW-0949">S-adenosyl-L-methionine</keyword>
<dbReference type="SUPFAM" id="SSF53335">
    <property type="entry name" value="S-adenosyl-L-methionine-dependent methyltransferases"/>
    <property type="match status" value="1"/>
</dbReference>
<dbReference type="RefSeq" id="WP_263593800.1">
    <property type="nucleotide sequence ID" value="NZ_CP107020.1"/>
</dbReference>
<evidence type="ECO:0000256" key="1">
    <source>
        <dbReference type="ARBA" id="ARBA00022603"/>
    </source>
</evidence>
<keyword evidence="6" id="KW-1185">Reference proteome</keyword>
<accession>A0ABY6G0C2</accession>
<dbReference type="GO" id="GO:0032259">
    <property type="term" value="P:methylation"/>
    <property type="evidence" value="ECO:0007669"/>
    <property type="project" value="UniProtKB-KW"/>
</dbReference>
<dbReference type="Proteomes" id="UP001164305">
    <property type="component" value="Chromosome"/>
</dbReference>
<proteinExistence type="predicted"/>
<reference evidence="5" key="1">
    <citation type="submission" date="2022-10" db="EMBL/GenBank/DDBJ databases">
        <title>Whole-Genome Sequencing of Brachybacterium huguangmaarense BRM-3, Isolated from Betula schmidtii.</title>
        <authorList>
            <person name="Haam D."/>
        </authorList>
    </citation>
    <scope>NUCLEOTIDE SEQUENCE</scope>
    <source>
        <strain evidence="5">BRM-3</strain>
    </source>
</reference>
<evidence type="ECO:0000313" key="5">
    <source>
        <dbReference type="EMBL" id="UYG16587.1"/>
    </source>
</evidence>
<dbReference type="PANTHER" id="PTHR43464">
    <property type="entry name" value="METHYLTRANSFERASE"/>
    <property type="match status" value="1"/>
</dbReference>
<organism evidence="5 6">
    <name type="scientific">Brachybacterium huguangmaarense</name>
    <dbReference type="NCBI Taxonomy" id="1652028"/>
    <lineage>
        <taxon>Bacteria</taxon>
        <taxon>Bacillati</taxon>
        <taxon>Actinomycetota</taxon>
        <taxon>Actinomycetes</taxon>
        <taxon>Micrococcales</taxon>
        <taxon>Dermabacteraceae</taxon>
        <taxon>Brachybacterium</taxon>
    </lineage>
</organism>
<dbReference type="CDD" id="cd02440">
    <property type="entry name" value="AdoMet_MTases"/>
    <property type="match status" value="1"/>
</dbReference>
<dbReference type="PANTHER" id="PTHR43464:SF19">
    <property type="entry name" value="UBIQUINONE BIOSYNTHESIS O-METHYLTRANSFERASE, MITOCHONDRIAL"/>
    <property type="match status" value="1"/>
</dbReference>
<name>A0ABY6G0C2_9MICO</name>
<dbReference type="EMBL" id="CP107020">
    <property type="protein sequence ID" value="UYG16587.1"/>
    <property type="molecule type" value="Genomic_DNA"/>
</dbReference>
<dbReference type="InterPro" id="IPR029063">
    <property type="entry name" value="SAM-dependent_MTases_sf"/>
</dbReference>
<feature type="domain" description="Methyltransferase" evidence="4">
    <location>
        <begin position="18"/>
        <end position="113"/>
    </location>
</feature>
<keyword evidence="1 5" id="KW-0489">Methyltransferase</keyword>
<keyword evidence="2" id="KW-0808">Transferase</keyword>
<evidence type="ECO:0000256" key="2">
    <source>
        <dbReference type="ARBA" id="ARBA00022679"/>
    </source>
</evidence>
<evidence type="ECO:0000256" key="3">
    <source>
        <dbReference type="ARBA" id="ARBA00022691"/>
    </source>
</evidence>